<dbReference type="EMBL" id="LAZR01002754">
    <property type="protein sequence ID" value="KKN25997.1"/>
    <property type="molecule type" value="Genomic_DNA"/>
</dbReference>
<dbReference type="AlphaFoldDB" id="A0A0F9PN40"/>
<evidence type="ECO:0008006" key="2">
    <source>
        <dbReference type="Google" id="ProtNLM"/>
    </source>
</evidence>
<name>A0A0F9PN40_9ZZZZ</name>
<gene>
    <name evidence="1" type="ORF">LCGC14_0879040</name>
</gene>
<organism evidence="1">
    <name type="scientific">marine sediment metagenome</name>
    <dbReference type="NCBI Taxonomy" id="412755"/>
    <lineage>
        <taxon>unclassified sequences</taxon>
        <taxon>metagenomes</taxon>
        <taxon>ecological metagenomes</taxon>
    </lineage>
</organism>
<proteinExistence type="predicted"/>
<comment type="caution">
    <text evidence="1">The sequence shown here is derived from an EMBL/GenBank/DDBJ whole genome shotgun (WGS) entry which is preliminary data.</text>
</comment>
<accession>A0A0F9PN40</accession>
<sequence>MSETKNKKVIFVFNADSGVVNFVKDWWHKLLKPSTYNCNLCVQTFSAFGMKKDWKSFIQNLDIETEFLHKDEFEERFEIKDPKYPSAYIQDEGNLEIFITKEEMNSVKSLEEMEDLVSKKINLLT</sequence>
<evidence type="ECO:0000313" key="1">
    <source>
        <dbReference type="EMBL" id="KKN25997.1"/>
    </source>
</evidence>
<protein>
    <recommendedName>
        <fullName evidence="2">GTPase</fullName>
    </recommendedName>
</protein>
<reference evidence="1" key="1">
    <citation type="journal article" date="2015" name="Nature">
        <title>Complex archaea that bridge the gap between prokaryotes and eukaryotes.</title>
        <authorList>
            <person name="Spang A."/>
            <person name="Saw J.H."/>
            <person name="Jorgensen S.L."/>
            <person name="Zaremba-Niedzwiedzka K."/>
            <person name="Martijn J."/>
            <person name="Lind A.E."/>
            <person name="van Eijk R."/>
            <person name="Schleper C."/>
            <person name="Guy L."/>
            <person name="Ettema T.J."/>
        </authorList>
    </citation>
    <scope>NUCLEOTIDE SEQUENCE</scope>
</reference>